<dbReference type="Gene3D" id="3.40.50.300">
    <property type="entry name" value="P-loop containing nucleotide triphosphate hydrolases"/>
    <property type="match status" value="2"/>
</dbReference>
<dbReference type="AlphaFoldDB" id="A0ABD5UNC9"/>
<evidence type="ECO:0000313" key="3">
    <source>
        <dbReference type="Proteomes" id="UP001596296"/>
    </source>
</evidence>
<dbReference type="PANTHER" id="PTHR30121:SF6">
    <property type="entry name" value="SLR6007 PROTEIN"/>
    <property type="match status" value="1"/>
</dbReference>
<gene>
    <name evidence="2" type="ORF">ACFQE9_00005</name>
</gene>
<feature type="compositionally biased region" description="Acidic residues" evidence="1">
    <location>
        <begin position="121"/>
        <end position="144"/>
    </location>
</feature>
<evidence type="ECO:0000256" key="1">
    <source>
        <dbReference type="SAM" id="MobiDB-lite"/>
    </source>
</evidence>
<proteinExistence type="predicted"/>
<feature type="region of interest" description="Disordered" evidence="1">
    <location>
        <begin position="249"/>
        <end position="286"/>
    </location>
</feature>
<evidence type="ECO:0000313" key="2">
    <source>
        <dbReference type="EMBL" id="MFC6891020.1"/>
    </source>
</evidence>
<name>A0ABD5UNC9_9EURY</name>
<comment type="caution">
    <text evidence="2">The sequence shown here is derived from an EMBL/GenBank/DDBJ whole genome shotgun (WGS) entry which is preliminary data.</text>
</comment>
<sequence length="1243" mass="136446">MSTGENFTTERTYVYVHASNEPLQPEQLIRTLRRLHHIEEGGFLESATKPTYEWLFVANGRAGLTGERRIDWYVGVDDEDALSRLKRGLREILPTSVDLIEFDLSLDDILDVPNPKLLGIDETDEDDERNEDGDDLGEDGDDIDEVKRSAEWDVAGLEWEGVGSRPDDWQYPLPSVASFDGDWPLTNVLHGLATTSAPAIVQILVTPKPDWTAERDDRIIDLELHSDLRRNAFAQTVIVPLLFGADAVTETETDTKTSSRSVRRTGNASPVTRPEPRRRDDTTMAAENARRVEGIETAETRESFTVNARAVAFGSDGRQPHETLHELASGFAGMRGEYYRIESTQYDYGTSEAADLFERVCDRTCHTSPKRRAHILPWRRNASPAIVADRYAAGAFIGVNGSGVSPATSSALAPVPQDRTGIELPPGRVLKRYLDTEGMTIGRPKTADRVTLEADLTLPPSMQSLHVGLFGTTGAGKTVLGQGMHLENHAATDGATIYIDSKGDGGPRDYADMHVARYGGLDDVYYFDCSETLPGLPFLTIEPMVSDGLDREWAVNTVTEHYIDLLAATMGHEQFYSAEAAVGVIEQLVRALFDPVHGTDSIDQQDLLAAAARFHETGTPPPVSDGALYQKLASTAANAHKTFDSIMGAVVRRLGVLTNDRRLAPLFEGHADEDSTFDLRAALDEDCVIVLDMSGYLDRSRTLLSMVVLSQLWRALQRRRAEAAKGTSLPLVNCYIEEAADLAATGILDTLLSQGRGFDLSLTLAMQFPGQLRTSHPRVYDELLNDVGTVITGNIAVDDRLAERFATSDMPVEDVTTRIGMLDLGEWFVQPAAPFAERKPRPFVVASPPLPPGYPDGTDSSAAPEGGYTRAFQNAKERARDHHGVPVGQPASGSADPTSLDGPMTGSVAALAAATATIPHTERFPDELSYIDEPPYPLVCSTCETRYASTPEGMRRAIECHNAIADVDRDDIPVCSLDLQLTSGERAASAYSDAQLRLLTAVYMAHQQRFDPILEYDIVWDSMTLLEAYVGIETDEVQELLDDDLLRVDCRRPHKLYTVTPAGRDAIGIGHREGIAYGDGTGDLSESSLHVAMVEVGARLFEQEFVGPEAPGARVARYHGIDDGRLDVAVLDEEAEIVATLEAERINNDRAEAIPADFDKMAACDPTTSWWLVKARSDAHRLLKALHDPADDEPRVERTYSENMPPRDYRLDTAGLTDVYTFEYARDTLLEASEPAADDVLEF</sequence>
<accession>A0ABD5UNC9</accession>
<dbReference type="InterPro" id="IPR051162">
    <property type="entry name" value="T4SS_component"/>
</dbReference>
<dbReference type="RefSeq" id="WP_379738621.1">
    <property type="nucleotide sequence ID" value="NZ_JBHSVN010000001.1"/>
</dbReference>
<dbReference type="InterPro" id="IPR027417">
    <property type="entry name" value="P-loop_NTPase"/>
</dbReference>
<dbReference type="SUPFAM" id="SSF52540">
    <property type="entry name" value="P-loop containing nucleoside triphosphate hydrolases"/>
    <property type="match status" value="1"/>
</dbReference>
<reference evidence="2 3" key="1">
    <citation type="journal article" date="2019" name="Int. J. Syst. Evol. Microbiol.">
        <title>The Global Catalogue of Microorganisms (GCM) 10K type strain sequencing project: providing services to taxonomists for standard genome sequencing and annotation.</title>
        <authorList>
            <consortium name="The Broad Institute Genomics Platform"/>
            <consortium name="The Broad Institute Genome Sequencing Center for Infectious Disease"/>
            <person name="Wu L."/>
            <person name="Ma J."/>
        </authorList>
    </citation>
    <scope>NUCLEOTIDE SEQUENCE [LARGE SCALE GENOMIC DNA]</scope>
    <source>
        <strain evidence="2 3">SKJ47</strain>
    </source>
</reference>
<dbReference type="Proteomes" id="UP001596296">
    <property type="component" value="Unassembled WGS sequence"/>
</dbReference>
<organism evidence="2 3">
    <name type="scientific">Halopenitus salinus</name>
    <dbReference type="NCBI Taxonomy" id="1198295"/>
    <lineage>
        <taxon>Archaea</taxon>
        <taxon>Methanobacteriati</taxon>
        <taxon>Methanobacteriota</taxon>
        <taxon>Stenosarchaea group</taxon>
        <taxon>Halobacteria</taxon>
        <taxon>Halobacteriales</taxon>
        <taxon>Haloferacaceae</taxon>
        <taxon>Halopenitus</taxon>
    </lineage>
</organism>
<dbReference type="EMBL" id="JBHSXL010000001">
    <property type="protein sequence ID" value="MFC6891020.1"/>
    <property type="molecule type" value="Genomic_DNA"/>
</dbReference>
<feature type="region of interest" description="Disordered" evidence="1">
    <location>
        <begin position="117"/>
        <end position="144"/>
    </location>
</feature>
<dbReference type="PANTHER" id="PTHR30121">
    <property type="entry name" value="UNCHARACTERIZED PROTEIN YJGR-RELATED"/>
    <property type="match status" value="1"/>
</dbReference>
<feature type="compositionally biased region" description="Polar residues" evidence="1">
    <location>
        <begin position="256"/>
        <end position="270"/>
    </location>
</feature>
<protein>
    <submittedName>
        <fullName evidence="2">Type IV secretory system conjugative DNA transfer family protein</fullName>
    </submittedName>
</protein>
<dbReference type="CDD" id="cd01127">
    <property type="entry name" value="TrwB_TraG_TraD_VirD4"/>
    <property type="match status" value="1"/>
</dbReference>
<feature type="region of interest" description="Disordered" evidence="1">
    <location>
        <begin position="876"/>
        <end position="904"/>
    </location>
</feature>
<keyword evidence="3" id="KW-1185">Reference proteome</keyword>
<feature type="compositionally biased region" description="Basic and acidic residues" evidence="1">
    <location>
        <begin position="274"/>
        <end position="286"/>
    </location>
</feature>